<accession>A0A0F6A866</accession>
<dbReference type="PATRIC" id="fig|1129367.4.peg.4607"/>
<dbReference type="EMBL" id="AUXW01000184">
    <property type="protein sequence ID" value="KKE81604.1"/>
    <property type="molecule type" value="Genomic_DNA"/>
</dbReference>
<name>A0A0F6A866_9GAMM</name>
<protein>
    <submittedName>
        <fullName evidence="1">Uncharacterized protein</fullName>
    </submittedName>
</protein>
<sequence>MGLRKKQGWYVNFVTCKLRNKKSFLNLYFENSSKAELQTLEFECGKQK</sequence>
<evidence type="ECO:0000313" key="1">
    <source>
        <dbReference type="EMBL" id="KKE81604.1"/>
    </source>
</evidence>
<dbReference type="AlphaFoldDB" id="A0A0F6A866"/>
<proteinExistence type="predicted"/>
<comment type="caution">
    <text evidence="1">The sequence shown here is derived from an EMBL/GenBank/DDBJ whole genome shotgun (WGS) entry which is preliminary data.</text>
</comment>
<organism evidence="1 2">
    <name type="scientific">Pseudoalteromonas luteoviolacea S4054</name>
    <dbReference type="NCBI Taxonomy" id="1129367"/>
    <lineage>
        <taxon>Bacteria</taxon>
        <taxon>Pseudomonadati</taxon>
        <taxon>Pseudomonadota</taxon>
        <taxon>Gammaproteobacteria</taxon>
        <taxon>Alteromonadales</taxon>
        <taxon>Pseudoalteromonadaceae</taxon>
        <taxon>Pseudoalteromonas</taxon>
    </lineage>
</organism>
<dbReference type="Proteomes" id="UP000033434">
    <property type="component" value="Unassembled WGS sequence"/>
</dbReference>
<gene>
    <name evidence="1" type="ORF">N479_22160</name>
</gene>
<reference evidence="1 2" key="1">
    <citation type="journal article" date="2015" name="BMC Genomics">
        <title>Genome mining reveals unlocked bioactive potential of marine Gram-negative bacteria.</title>
        <authorList>
            <person name="Machado H."/>
            <person name="Sonnenschein E.C."/>
            <person name="Melchiorsen J."/>
            <person name="Gram L."/>
        </authorList>
    </citation>
    <scope>NUCLEOTIDE SEQUENCE [LARGE SCALE GENOMIC DNA]</scope>
    <source>
        <strain evidence="1 2">S4054</strain>
    </source>
</reference>
<evidence type="ECO:0000313" key="2">
    <source>
        <dbReference type="Proteomes" id="UP000033434"/>
    </source>
</evidence>